<dbReference type="SMART" id="SM00421">
    <property type="entry name" value="HTH_LUXR"/>
    <property type="match status" value="1"/>
</dbReference>
<dbReference type="PRINTS" id="PR00038">
    <property type="entry name" value="HTHLUXR"/>
</dbReference>
<proteinExistence type="predicted"/>
<keyword evidence="2" id="KW-0238">DNA-binding</keyword>
<dbReference type="PANTHER" id="PTHR44688:SF16">
    <property type="entry name" value="DNA-BINDING TRANSCRIPTIONAL ACTIVATOR DEVR_DOSR"/>
    <property type="match status" value="1"/>
</dbReference>
<reference evidence="5 6" key="1">
    <citation type="submission" date="2019-03" db="EMBL/GenBank/DDBJ databases">
        <title>Draft genome sequences of novel Actinobacteria.</title>
        <authorList>
            <person name="Sahin N."/>
            <person name="Ay H."/>
            <person name="Saygin H."/>
        </authorList>
    </citation>
    <scope>NUCLEOTIDE SEQUENCE [LARGE SCALE GENOMIC DNA]</scope>
    <source>
        <strain evidence="5 6">H3C3</strain>
    </source>
</reference>
<feature type="domain" description="HTH luxR-type" evidence="4">
    <location>
        <begin position="280"/>
        <end position="343"/>
    </location>
</feature>
<dbReference type="Pfam" id="PF00196">
    <property type="entry name" value="GerE"/>
    <property type="match status" value="1"/>
</dbReference>
<dbReference type="OrthoDB" id="9815744at2"/>
<dbReference type="EMBL" id="SMKU01000136">
    <property type="protein sequence ID" value="TDD81513.1"/>
    <property type="molecule type" value="Genomic_DNA"/>
</dbReference>
<accession>A0A4R5B8S2</accession>
<dbReference type="RefSeq" id="WP_131896930.1">
    <property type="nucleotide sequence ID" value="NZ_SMKU01000136.1"/>
</dbReference>
<evidence type="ECO:0000256" key="3">
    <source>
        <dbReference type="ARBA" id="ARBA00023163"/>
    </source>
</evidence>
<sequence>MARLGELCAAARQGASADDLGEAVSRALAPVVAHDALSLVGSNPGAGFGPASFSFRHRYDPALGLALLRAAYAGEDPCTPRELVQRPVPAGVTGADGGGHRDLLARRLLASHGVGSELRLLLRDARGVWGCLVLLRAQGGRPFEDEEVSRAAHLAPTLIAALRAYVTAGPLVPADPAPPTGVIIVGPDHEPRAVTPPAHGWRQQLRGRPLDWTTEPYMFALSMQARKHAQDARFPPPLIVGPAASHGRWLACDAQPLGDGCTGDVAVIIQAATAEQLFPAFCDWYGITARERQVIVHLREGMAPKQIARRLDLSLYTVNDHLRAIFRKTGARGRDELITAITT</sequence>
<keyword evidence="1" id="KW-0805">Transcription regulation</keyword>
<dbReference type="PROSITE" id="PS50043">
    <property type="entry name" value="HTH_LUXR_2"/>
    <property type="match status" value="1"/>
</dbReference>
<dbReference type="SUPFAM" id="SSF55781">
    <property type="entry name" value="GAF domain-like"/>
    <property type="match status" value="1"/>
</dbReference>
<dbReference type="GO" id="GO:0003677">
    <property type="term" value="F:DNA binding"/>
    <property type="evidence" value="ECO:0007669"/>
    <property type="project" value="UniProtKB-KW"/>
</dbReference>
<evidence type="ECO:0000256" key="2">
    <source>
        <dbReference type="ARBA" id="ARBA00023125"/>
    </source>
</evidence>
<dbReference type="CDD" id="cd06170">
    <property type="entry name" value="LuxR_C_like"/>
    <property type="match status" value="1"/>
</dbReference>
<name>A0A4R5B8S2_9ACTN</name>
<dbReference type="InterPro" id="IPR000792">
    <property type="entry name" value="Tscrpt_reg_LuxR_C"/>
</dbReference>
<evidence type="ECO:0000313" key="6">
    <source>
        <dbReference type="Proteomes" id="UP000294513"/>
    </source>
</evidence>
<dbReference type="GO" id="GO:0006355">
    <property type="term" value="P:regulation of DNA-templated transcription"/>
    <property type="evidence" value="ECO:0007669"/>
    <property type="project" value="InterPro"/>
</dbReference>
<dbReference type="Proteomes" id="UP000294513">
    <property type="component" value="Unassembled WGS sequence"/>
</dbReference>
<dbReference type="PANTHER" id="PTHR44688">
    <property type="entry name" value="DNA-BINDING TRANSCRIPTIONAL ACTIVATOR DEVR_DOSR"/>
    <property type="match status" value="1"/>
</dbReference>
<keyword evidence="6" id="KW-1185">Reference proteome</keyword>
<dbReference type="InterPro" id="IPR036388">
    <property type="entry name" value="WH-like_DNA-bd_sf"/>
</dbReference>
<evidence type="ECO:0000256" key="1">
    <source>
        <dbReference type="ARBA" id="ARBA00023015"/>
    </source>
</evidence>
<organism evidence="5 6">
    <name type="scientific">Actinomadura rubrisoli</name>
    <dbReference type="NCBI Taxonomy" id="2530368"/>
    <lineage>
        <taxon>Bacteria</taxon>
        <taxon>Bacillati</taxon>
        <taxon>Actinomycetota</taxon>
        <taxon>Actinomycetes</taxon>
        <taxon>Streptosporangiales</taxon>
        <taxon>Thermomonosporaceae</taxon>
        <taxon>Actinomadura</taxon>
    </lineage>
</organism>
<gene>
    <name evidence="5" type="ORF">E1298_23980</name>
</gene>
<protein>
    <submittedName>
        <fullName evidence="5">Helix-turn-helix transcriptional regulator</fullName>
    </submittedName>
</protein>
<comment type="caution">
    <text evidence="5">The sequence shown here is derived from an EMBL/GenBank/DDBJ whole genome shotgun (WGS) entry which is preliminary data.</text>
</comment>
<keyword evidence="3" id="KW-0804">Transcription</keyword>
<dbReference type="SUPFAM" id="SSF46894">
    <property type="entry name" value="C-terminal effector domain of the bipartite response regulators"/>
    <property type="match status" value="1"/>
</dbReference>
<dbReference type="AlphaFoldDB" id="A0A4R5B8S2"/>
<evidence type="ECO:0000313" key="5">
    <source>
        <dbReference type="EMBL" id="TDD81513.1"/>
    </source>
</evidence>
<evidence type="ECO:0000259" key="4">
    <source>
        <dbReference type="PROSITE" id="PS50043"/>
    </source>
</evidence>
<dbReference type="InterPro" id="IPR016032">
    <property type="entry name" value="Sig_transdc_resp-reg_C-effctor"/>
</dbReference>
<dbReference type="Gene3D" id="1.10.10.10">
    <property type="entry name" value="Winged helix-like DNA-binding domain superfamily/Winged helix DNA-binding domain"/>
    <property type="match status" value="1"/>
</dbReference>